<dbReference type="EMBL" id="HBNS01005654">
    <property type="protein sequence ID" value="CAE4587352.1"/>
    <property type="molecule type" value="Transcribed_RNA"/>
</dbReference>
<sequence>MSKAEKIFDAMSEAVKGSEGKSLHRKFKGSVIFTISTTNESYILDLKKANSDGNFYVAKLDDNSKPKVDLHVTVSEDDMMKLLQKKLNPQQAFMSGKLKIKGKMALAMKLNAVLASTSKHMGPILSKL</sequence>
<dbReference type="EMBL" id="HBGN01001623">
    <property type="protein sequence ID" value="CAD9314679.1"/>
    <property type="molecule type" value="Transcribed_RNA"/>
</dbReference>
<evidence type="ECO:0000313" key="3">
    <source>
        <dbReference type="EMBL" id="CAE4587350.1"/>
    </source>
</evidence>
<dbReference type="Gene3D" id="3.30.1050.10">
    <property type="entry name" value="SCP2 sterol-binding domain"/>
    <property type="match status" value="1"/>
</dbReference>
<dbReference type="InterPro" id="IPR036527">
    <property type="entry name" value="SCP2_sterol-bd_dom_sf"/>
</dbReference>
<reference evidence="3" key="1">
    <citation type="submission" date="2021-01" db="EMBL/GenBank/DDBJ databases">
        <authorList>
            <person name="Corre E."/>
            <person name="Pelletier E."/>
            <person name="Niang G."/>
            <person name="Scheremetjew M."/>
            <person name="Finn R."/>
            <person name="Kale V."/>
            <person name="Holt S."/>
            <person name="Cochrane G."/>
            <person name="Meng A."/>
            <person name="Brown T."/>
            <person name="Cohen L."/>
        </authorList>
    </citation>
    <scope>NUCLEOTIDE SEQUENCE</scope>
    <source>
        <strain evidence="3">GSO104</strain>
        <strain evidence="2">Pop2</strain>
    </source>
</reference>
<evidence type="ECO:0000259" key="1">
    <source>
        <dbReference type="Pfam" id="PF02036"/>
    </source>
</evidence>
<accession>A0A6U3NW08</accession>
<dbReference type="InterPro" id="IPR003033">
    <property type="entry name" value="SCP2_sterol-bd_dom"/>
</dbReference>
<dbReference type="AlphaFoldDB" id="A0A6U3NW08"/>
<gene>
    <name evidence="3" type="ORF">DBRI00130_LOCUS4599</name>
    <name evidence="4" type="ORF">DBRI00130_LOCUS4600</name>
    <name evidence="2" type="ORF">DBRI1063_LOCUS1085</name>
</gene>
<dbReference type="GO" id="GO:0005829">
    <property type="term" value="C:cytosol"/>
    <property type="evidence" value="ECO:0007669"/>
    <property type="project" value="TreeGrafter"/>
</dbReference>
<organism evidence="3">
    <name type="scientific">Ditylum brightwellii</name>
    <dbReference type="NCBI Taxonomy" id="49249"/>
    <lineage>
        <taxon>Eukaryota</taxon>
        <taxon>Sar</taxon>
        <taxon>Stramenopiles</taxon>
        <taxon>Ochrophyta</taxon>
        <taxon>Bacillariophyta</taxon>
        <taxon>Mediophyceae</taxon>
        <taxon>Lithodesmiophycidae</taxon>
        <taxon>Lithodesmiales</taxon>
        <taxon>Lithodesmiaceae</taxon>
        <taxon>Ditylum</taxon>
    </lineage>
</organism>
<dbReference type="EMBL" id="HBNS01005653">
    <property type="protein sequence ID" value="CAE4587350.1"/>
    <property type="molecule type" value="Transcribed_RNA"/>
</dbReference>
<evidence type="ECO:0000313" key="4">
    <source>
        <dbReference type="EMBL" id="CAE4587352.1"/>
    </source>
</evidence>
<name>A0A6U3NW08_9STRA</name>
<dbReference type="PANTHER" id="PTHR10094:SF25">
    <property type="entry name" value="SCP2 STEROL-BINDING DOMAIN-CONTAINING PROTEIN 1"/>
    <property type="match status" value="1"/>
</dbReference>
<feature type="domain" description="SCP2" evidence="1">
    <location>
        <begin position="13"/>
        <end position="114"/>
    </location>
</feature>
<protein>
    <recommendedName>
        <fullName evidence="1">SCP2 domain-containing protein</fullName>
    </recommendedName>
</protein>
<dbReference type="Pfam" id="PF02036">
    <property type="entry name" value="SCP2"/>
    <property type="match status" value="1"/>
</dbReference>
<dbReference type="PANTHER" id="PTHR10094">
    <property type="entry name" value="STEROL CARRIER PROTEIN 2 SCP-2 FAMILY PROTEIN"/>
    <property type="match status" value="1"/>
</dbReference>
<proteinExistence type="predicted"/>
<evidence type="ECO:0000313" key="2">
    <source>
        <dbReference type="EMBL" id="CAD9314679.1"/>
    </source>
</evidence>
<dbReference type="SUPFAM" id="SSF55718">
    <property type="entry name" value="SCP-like"/>
    <property type="match status" value="1"/>
</dbReference>